<feature type="region of interest" description="Disordered" evidence="7">
    <location>
        <begin position="354"/>
        <end position="387"/>
    </location>
</feature>
<dbReference type="GO" id="GO:0000981">
    <property type="term" value="F:DNA-binding transcription factor activity, RNA polymerase II-specific"/>
    <property type="evidence" value="ECO:0007669"/>
    <property type="project" value="InterPro"/>
</dbReference>
<feature type="domain" description="Zn(2)-C6 fungal-type" evidence="8">
    <location>
        <begin position="133"/>
        <end position="163"/>
    </location>
</feature>
<dbReference type="GO" id="GO:0008270">
    <property type="term" value="F:zinc ion binding"/>
    <property type="evidence" value="ECO:0007669"/>
    <property type="project" value="InterPro"/>
</dbReference>
<evidence type="ECO:0000259" key="8">
    <source>
        <dbReference type="PROSITE" id="PS50048"/>
    </source>
</evidence>
<dbReference type="SMART" id="SM00066">
    <property type="entry name" value="GAL4"/>
    <property type="match status" value="1"/>
</dbReference>
<dbReference type="Proteomes" id="UP000186136">
    <property type="component" value="Unassembled WGS sequence"/>
</dbReference>
<dbReference type="CDD" id="cd00067">
    <property type="entry name" value="GAL4"/>
    <property type="match status" value="1"/>
</dbReference>
<evidence type="ECO:0000313" key="10">
    <source>
        <dbReference type="Proteomes" id="UP000186136"/>
    </source>
</evidence>
<evidence type="ECO:0000256" key="6">
    <source>
        <dbReference type="ARBA" id="ARBA00023242"/>
    </source>
</evidence>
<dbReference type="EMBL" id="BDGI01000013">
    <property type="protein sequence ID" value="GAV26962.1"/>
    <property type="molecule type" value="Genomic_DNA"/>
</dbReference>
<keyword evidence="5" id="KW-0804">Transcription</keyword>
<dbReference type="GO" id="GO:0003677">
    <property type="term" value="F:DNA binding"/>
    <property type="evidence" value="ECO:0007669"/>
    <property type="project" value="UniProtKB-KW"/>
</dbReference>
<keyword evidence="1" id="KW-0479">Metal-binding</keyword>
<dbReference type="Gene3D" id="4.10.240.10">
    <property type="entry name" value="Zn(2)-C6 fungal-type DNA-binding domain"/>
    <property type="match status" value="1"/>
</dbReference>
<feature type="region of interest" description="Disordered" evidence="7">
    <location>
        <begin position="1"/>
        <end position="22"/>
    </location>
</feature>
<dbReference type="PROSITE" id="PS00463">
    <property type="entry name" value="ZN2_CY6_FUNGAL_1"/>
    <property type="match status" value="1"/>
</dbReference>
<gene>
    <name evidence="9" type="ORF">PMKS-000423</name>
</gene>
<name>A0A1Q2YBP7_9ASCO</name>
<keyword evidence="10" id="KW-1185">Reference proteome</keyword>
<sequence length="457" mass="51369">MSNVYYPHINPKSKSAPNQNQGYAAPLNLMAHKLAKNYNHPFPKQNGLLQPPAQLHHPTTHLPPHFHAHRHNPQPPHVQPLPSNTNYTQIATVNHEMSFSFYPFHQPKDDRFANPNPALLKRKRAFSKRSKTGCLTCRERRIKCDECRPMCKNCEKSKKNCNFPSLEQLKKEKHHIKRTKLSRKKKKSTSILAILDRENETSFKESPHSDIASVNTNSNANANANINSSVNRNISSITLSINQPSYQAFKPQNNLVDNRFILSPVSPCVSIPILPPITNTHPTVQYQIYQSANTPSIKNSANHHVFDKSISEDRNIYQYENQLLYPTNLSNTLASPTINNSSLMDKKPRLTNYDHRREQGNSSFSTNTSTRSSPGFSTSGSSISTNDQRQFLYPQVKYTTATATQNPPNSLSSNNNGSAIANSISEVIANTSSNGFKNSNVQMYDQGNLPFTVSYAL</sequence>
<evidence type="ECO:0000256" key="4">
    <source>
        <dbReference type="ARBA" id="ARBA00023125"/>
    </source>
</evidence>
<dbReference type="PROSITE" id="PS50048">
    <property type="entry name" value="ZN2_CY6_FUNGAL_2"/>
    <property type="match status" value="1"/>
</dbReference>
<keyword evidence="6" id="KW-0539">Nucleus</keyword>
<feature type="compositionally biased region" description="Low complexity" evidence="7">
    <location>
        <begin position="361"/>
        <end position="385"/>
    </location>
</feature>
<evidence type="ECO:0000313" key="9">
    <source>
        <dbReference type="EMBL" id="GAV26962.1"/>
    </source>
</evidence>
<keyword evidence="4" id="KW-0238">DNA-binding</keyword>
<dbReference type="InterPro" id="IPR036864">
    <property type="entry name" value="Zn2-C6_fun-type_DNA-bd_sf"/>
</dbReference>
<evidence type="ECO:0000256" key="3">
    <source>
        <dbReference type="ARBA" id="ARBA00023015"/>
    </source>
</evidence>
<evidence type="ECO:0000256" key="5">
    <source>
        <dbReference type="ARBA" id="ARBA00023163"/>
    </source>
</evidence>
<dbReference type="Pfam" id="PF00172">
    <property type="entry name" value="Zn_clus"/>
    <property type="match status" value="1"/>
</dbReference>
<proteinExistence type="predicted"/>
<reference evidence="9 10" key="1">
    <citation type="submission" date="2016-08" db="EMBL/GenBank/DDBJ databases">
        <title>Whole genome shotgun sequence of Pichia membranifaciens KS47-1.</title>
        <authorList>
            <person name="Konishi M."/>
            <person name="Ishida M."/>
            <person name="Arakawa T."/>
            <person name="Kato Y."/>
            <person name="Horiuchi J."/>
        </authorList>
    </citation>
    <scope>NUCLEOTIDE SEQUENCE [LARGE SCALE GENOMIC DNA]</scope>
    <source>
        <strain evidence="9 10">KS47-1</strain>
    </source>
</reference>
<dbReference type="AlphaFoldDB" id="A0A1Q2YBP7"/>
<evidence type="ECO:0000256" key="7">
    <source>
        <dbReference type="SAM" id="MobiDB-lite"/>
    </source>
</evidence>
<keyword evidence="3" id="KW-0805">Transcription regulation</keyword>
<dbReference type="InterPro" id="IPR001138">
    <property type="entry name" value="Zn2Cys6_DnaBD"/>
</dbReference>
<keyword evidence="2" id="KW-0862">Zinc</keyword>
<accession>A0A1Q2YBP7</accession>
<protein>
    <recommendedName>
        <fullName evidence="8">Zn(2)-C6 fungal-type domain-containing protein</fullName>
    </recommendedName>
</protein>
<feature type="compositionally biased region" description="Polar residues" evidence="7">
    <location>
        <begin position="12"/>
        <end position="22"/>
    </location>
</feature>
<dbReference type="SUPFAM" id="SSF57701">
    <property type="entry name" value="Zn2/Cys6 DNA-binding domain"/>
    <property type="match status" value="1"/>
</dbReference>
<dbReference type="PANTHER" id="PTHR36206">
    <property type="entry name" value="ASPERCRYPTIN BIOSYNTHESIS CLUSTER-SPECIFIC TRANSCRIPTION REGULATOR ATNN-RELATED"/>
    <property type="match status" value="1"/>
</dbReference>
<comment type="caution">
    <text evidence="9">The sequence shown here is derived from an EMBL/GenBank/DDBJ whole genome shotgun (WGS) entry which is preliminary data.</text>
</comment>
<evidence type="ECO:0000256" key="2">
    <source>
        <dbReference type="ARBA" id="ARBA00022833"/>
    </source>
</evidence>
<organism evidence="9 10">
    <name type="scientific">Pichia membranifaciens</name>
    <dbReference type="NCBI Taxonomy" id="4926"/>
    <lineage>
        <taxon>Eukaryota</taxon>
        <taxon>Fungi</taxon>
        <taxon>Dikarya</taxon>
        <taxon>Ascomycota</taxon>
        <taxon>Saccharomycotina</taxon>
        <taxon>Pichiomycetes</taxon>
        <taxon>Pichiales</taxon>
        <taxon>Pichiaceae</taxon>
        <taxon>Pichia</taxon>
    </lineage>
</organism>
<evidence type="ECO:0000256" key="1">
    <source>
        <dbReference type="ARBA" id="ARBA00022723"/>
    </source>
</evidence>
<dbReference type="InterPro" id="IPR052360">
    <property type="entry name" value="Transcr_Regulatory_Proteins"/>
</dbReference>
<dbReference type="PANTHER" id="PTHR36206:SF12">
    <property type="entry name" value="ASPERCRYPTIN BIOSYNTHESIS CLUSTER-SPECIFIC TRANSCRIPTION REGULATOR ATNN-RELATED"/>
    <property type="match status" value="1"/>
</dbReference>
<dbReference type="OrthoDB" id="3998221at2759"/>